<evidence type="ECO:0000313" key="3">
    <source>
        <dbReference type="EMBL" id="NMG00664.1"/>
    </source>
</evidence>
<dbReference type="PROSITE" id="PS50853">
    <property type="entry name" value="FN3"/>
    <property type="match status" value="2"/>
</dbReference>
<comment type="caution">
    <text evidence="3">The sequence shown here is derived from an EMBL/GenBank/DDBJ whole genome shotgun (WGS) entry which is preliminary data.</text>
</comment>
<dbReference type="EMBL" id="WTVS01000091">
    <property type="protein sequence ID" value="NMG00664.1"/>
    <property type="molecule type" value="Genomic_DNA"/>
</dbReference>
<dbReference type="SMART" id="SM00060">
    <property type="entry name" value="FN3"/>
    <property type="match status" value="2"/>
</dbReference>
<gene>
    <name evidence="3" type="ORF">GPA27_25105</name>
</gene>
<sequence length="611" mass="64341">MSTCPPSLRRIATQYVPALLCAILPAYAAADATLAWLQQTRGVSVALDANDSVYTVDHEQALGAEMTLTKRHSNGTHAWVASYDQTDSTKWERASWVVADSVGNAIVCGTLMSGYSNPVEAASIVMKFDANGALVWRRVFESGFDGSSVKKCLVDRSDNVYVFGMGSGPNGRVTKVKKFDPDGTALWSYFDSAGIGAAVNFKLTPDHHLLLTGRSITGSFNGYAKIDLNGNAVWSLPAVASLTVGDSAGDAFGNTYVVHGQYGVANPGTVVKKLDPAGDLLWENVYPLAGFRIEAGSDNGAVVSGFPNSGSPGAAFVKLNDKDGALIWSNLDADGALALLAHAHMLLDVDNNAYLAAGTLSEMAVTRVNVDGTSGWTRTIPYGYAQAIALGNTDRSVYVVGGTTARLTQGDPTLVPTQPTPLSYFDLKPNSIYLGWSDNSTNETGFTVERCPGAAAVCDANPGSWAVLATLAENVSTYVDGALSSEVTYSWRVRAFNGAGASPYSNTLSVTTPPLPPLAPSNLKAQAKRVGPAVEVRLSWLDRAGNETSFTVERCTGIGCTNFAAIASLPANTQKYTDPAVARATRYQYRVMASGKGGNSGYSNIAAIKTP</sequence>
<dbReference type="InterPro" id="IPR036116">
    <property type="entry name" value="FN3_sf"/>
</dbReference>
<proteinExistence type="predicted"/>
<feature type="domain" description="Fibronectin type-III" evidence="2">
    <location>
        <begin position="418"/>
        <end position="515"/>
    </location>
</feature>
<keyword evidence="1" id="KW-0732">Signal</keyword>
<dbReference type="SUPFAM" id="SSF101898">
    <property type="entry name" value="NHL repeat"/>
    <property type="match status" value="1"/>
</dbReference>
<dbReference type="PANTHER" id="PTHR42754:SF1">
    <property type="entry name" value="LIPOPROTEIN"/>
    <property type="match status" value="1"/>
</dbReference>
<dbReference type="SUPFAM" id="SSF49265">
    <property type="entry name" value="Fibronectin type III"/>
    <property type="match status" value="1"/>
</dbReference>
<organism evidence="3 4">
    <name type="scientific">Aromatoleum toluolicum</name>
    <dbReference type="NCBI Taxonomy" id="90060"/>
    <lineage>
        <taxon>Bacteria</taxon>
        <taxon>Pseudomonadati</taxon>
        <taxon>Pseudomonadota</taxon>
        <taxon>Betaproteobacteria</taxon>
        <taxon>Rhodocyclales</taxon>
        <taxon>Rhodocyclaceae</taxon>
        <taxon>Aromatoleum</taxon>
    </lineage>
</organism>
<dbReference type="RefSeq" id="WP_169143179.1">
    <property type="nucleotide sequence ID" value="NZ_WTVS01000091.1"/>
</dbReference>
<dbReference type="CDD" id="cd00063">
    <property type="entry name" value="FN3"/>
    <property type="match status" value="1"/>
</dbReference>
<reference evidence="3 4" key="1">
    <citation type="submission" date="2019-12" db="EMBL/GenBank/DDBJ databases">
        <title>Comparative genomics gives insights into the taxonomy of the Azoarcus-Aromatoleum group and reveals separate origins of nif in the plant-associated Azoarcus and non-plant-associated Aromatoleum sub-groups.</title>
        <authorList>
            <person name="Lafos M."/>
            <person name="Maluk M."/>
            <person name="Batista M."/>
            <person name="Junghare M."/>
            <person name="Carmona M."/>
            <person name="Faoro H."/>
            <person name="Cruz L.M."/>
            <person name="Battistoni F."/>
            <person name="De Souza E."/>
            <person name="Pedrosa F."/>
            <person name="Chen W.-M."/>
            <person name="Poole P.S."/>
            <person name="Dixon R.A."/>
            <person name="James E.K."/>
        </authorList>
    </citation>
    <scope>NUCLEOTIDE SEQUENCE [LARGE SCALE GENOMIC DNA]</scope>
    <source>
        <strain evidence="3 4">T</strain>
    </source>
</reference>
<feature type="domain" description="Fibronectin type-III" evidence="2">
    <location>
        <begin position="519"/>
        <end position="611"/>
    </location>
</feature>
<dbReference type="InterPro" id="IPR013783">
    <property type="entry name" value="Ig-like_fold"/>
</dbReference>
<protein>
    <recommendedName>
        <fullName evidence="2">Fibronectin type-III domain-containing protein</fullName>
    </recommendedName>
</protein>
<dbReference type="Gene3D" id="2.60.40.10">
    <property type="entry name" value="Immunoglobulins"/>
    <property type="match status" value="2"/>
</dbReference>
<feature type="chain" id="PRO_5047190159" description="Fibronectin type-III domain-containing protein" evidence="1">
    <location>
        <begin position="29"/>
        <end position="611"/>
    </location>
</feature>
<dbReference type="PANTHER" id="PTHR42754">
    <property type="entry name" value="ENDOGLUCANASE"/>
    <property type="match status" value="1"/>
</dbReference>
<dbReference type="Proteomes" id="UP000634522">
    <property type="component" value="Unassembled WGS sequence"/>
</dbReference>
<dbReference type="InterPro" id="IPR003961">
    <property type="entry name" value="FN3_dom"/>
</dbReference>
<accession>A0ABX1NMT8</accession>
<evidence type="ECO:0000256" key="1">
    <source>
        <dbReference type="SAM" id="SignalP"/>
    </source>
</evidence>
<evidence type="ECO:0000313" key="4">
    <source>
        <dbReference type="Proteomes" id="UP000634522"/>
    </source>
</evidence>
<feature type="signal peptide" evidence="1">
    <location>
        <begin position="1"/>
        <end position="28"/>
    </location>
</feature>
<evidence type="ECO:0000259" key="2">
    <source>
        <dbReference type="PROSITE" id="PS50853"/>
    </source>
</evidence>
<name>A0ABX1NMT8_9RHOO</name>
<keyword evidence="4" id="KW-1185">Reference proteome</keyword>